<organism evidence="3 4">
    <name type="scientific">Triparma columacea</name>
    <dbReference type="NCBI Taxonomy" id="722753"/>
    <lineage>
        <taxon>Eukaryota</taxon>
        <taxon>Sar</taxon>
        <taxon>Stramenopiles</taxon>
        <taxon>Ochrophyta</taxon>
        <taxon>Bolidophyceae</taxon>
        <taxon>Parmales</taxon>
        <taxon>Triparmaceae</taxon>
        <taxon>Triparma</taxon>
    </lineage>
</organism>
<accession>A0A9W7L4V3</accession>
<comment type="caution">
    <text evidence="3">The sequence shown here is derived from an EMBL/GenBank/DDBJ whole genome shotgun (WGS) entry which is preliminary data.</text>
</comment>
<keyword evidence="4" id="KW-1185">Reference proteome</keyword>
<evidence type="ECO:0000256" key="1">
    <source>
        <dbReference type="SAM" id="Coils"/>
    </source>
</evidence>
<evidence type="ECO:0000313" key="3">
    <source>
        <dbReference type="EMBL" id="GMI29096.1"/>
    </source>
</evidence>
<keyword evidence="1" id="KW-0175">Coiled coil</keyword>
<gene>
    <name evidence="3" type="ORF">TrCOL_g7492</name>
</gene>
<reference evidence="4" key="1">
    <citation type="journal article" date="2023" name="Commun. Biol.">
        <title>Genome analysis of Parmales, the sister group of diatoms, reveals the evolutionary specialization of diatoms from phago-mixotrophs to photoautotrophs.</title>
        <authorList>
            <person name="Ban H."/>
            <person name="Sato S."/>
            <person name="Yoshikawa S."/>
            <person name="Yamada K."/>
            <person name="Nakamura Y."/>
            <person name="Ichinomiya M."/>
            <person name="Sato N."/>
            <person name="Blanc-Mathieu R."/>
            <person name="Endo H."/>
            <person name="Kuwata A."/>
            <person name="Ogata H."/>
        </authorList>
    </citation>
    <scope>NUCLEOTIDE SEQUENCE [LARGE SCALE GENOMIC DNA]</scope>
</reference>
<feature type="region of interest" description="Disordered" evidence="2">
    <location>
        <begin position="76"/>
        <end position="99"/>
    </location>
</feature>
<evidence type="ECO:0000256" key="2">
    <source>
        <dbReference type="SAM" id="MobiDB-lite"/>
    </source>
</evidence>
<feature type="coiled-coil region" evidence="1">
    <location>
        <begin position="33"/>
        <end position="64"/>
    </location>
</feature>
<dbReference type="AlphaFoldDB" id="A0A9W7L4V3"/>
<name>A0A9W7L4V3_9STRA</name>
<protein>
    <submittedName>
        <fullName evidence="3">Uncharacterized protein</fullName>
    </submittedName>
</protein>
<sequence>MGAAGSALNSLENSVAQRELAKPLDGSDVAHSGEAALEEVVRLRRELRQLLDKEEFKKRKKNNKWRRGSFGQIKGAEDFWDRQASEKEMKEDSEVEGKEIDLHNVEEELKRMAEDMNLMLADTPKHGSKQRSLSGRSDGGGGLDDRIGNTSGEGGVSEVRGKKRTQRRSFVLEKGLTLVDSDDED</sequence>
<dbReference type="EMBL" id="BRYA01000677">
    <property type="protein sequence ID" value="GMI29096.1"/>
    <property type="molecule type" value="Genomic_DNA"/>
</dbReference>
<dbReference type="OrthoDB" id="199719at2759"/>
<evidence type="ECO:0000313" key="4">
    <source>
        <dbReference type="Proteomes" id="UP001165065"/>
    </source>
</evidence>
<feature type="region of interest" description="Disordered" evidence="2">
    <location>
        <begin position="121"/>
        <end position="185"/>
    </location>
</feature>
<proteinExistence type="predicted"/>
<dbReference type="Proteomes" id="UP001165065">
    <property type="component" value="Unassembled WGS sequence"/>
</dbReference>